<keyword evidence="4" id="KW-1185">Reference proteome</keyword>
<evidence type="ECO:0000313" key="4">
    <source>
        <dbReference type="Proteomes" id="UP000826656"/>
    </source>
</evidence>
<gene>
    <name evidence="3" type="ORF">KY290_015829</name>
</gene>
<evidence type="ECO:0000256" key="1">
    <source>
        <dbReference type="SAM" id="MobiDB-lite"/>
    </source>
</evidence>
<feature type="region of interest" description="Disordered" evidence="1">
    <location>
        <begin position="64"/>
        <end position="84"/>
    </location>
</feature>
<dbReference type="InterPro" id="IPR005162">
    <property type="entry name" value="Retrotrans_gag_dom"/>
</dbReference>
<evidence type="ECO:0000259" key="2">
    <source>
        <dbReference type="Pfam" id="PF03732"/>
    </source>
</evidence>
<feature type="domain" description="Retrotransposon gag" evidence="2">
    <location>
        <begin position="286"/>
        <end position="376"/>
    </location>
</feature>
<reference evidence="3 4" key="1">
    <citation type="journal article" date="2021" name="bioRxiv">
        <title>Chromosome-scale and haplotype-resolved genome assembly of a tetraploid potato cultivar.</title>
        <authorList>
            <person name="Sun H."/>
            <person name="Jiao W.-B."/>
            <person name="Krause K."/>
            <person name="Campoy J.A."/>
            <person name="Goel M."/>
            <person name="Folz-Donahue K."/>
            <person name="Kukat C."/>
            <person name="Huettel B."/>
            <person name="Schneeberger K."/>
        </authorList>
    </citation>
    <scope>NUCLEOTIDE SEQUENCE [LARGE SCALE GENOMIC DNA]</scope>
    <source>
        <strain evidence="3">SolTubOtavaFocal</strain>
        <tissue evidence="3">Leaves</tissue>
    </source>
</reference>
<dbReference type="Proteomes" id="UP000826656">
    <property type="component" value="Unassembled WGS sequence"/>
</dbReference>
<organism evidence="3 4">
    <name type="scientific">Solanum tuberosum</name>
    <name type="common">Potato</name>
    <dbReference type="NCBI Taxonomy" id="4113"/>
    <lineage>
        <taxon>Eukaryota</taxon>
        <taxon>Viridiplantae</taxon>
        <taxon>Streptophyta</taxon>
        <taxon>Embryophyta</taxon>
        <taxon>Tracheophyta</taxon>
        <taxon>Spermatophyta</taxon>
        <taxon>Magnoliopsida</taxon>
        <taxon>eudicotyledons</taxon>
        <taxon>Gunneridae</taxon>
        <taxon>Pentapetalae</taxon>
        <taxon>asterids</taxon>
        <taxon>lamiids</taxon>
        <taxon>Solanales</taxon>
        <taxon>Solanaceae</taxon>
        <taxon>Solanoideae</taxon>
        <taxon>Solaneae</taxon>
        <taxon>Solanum</taxon>
    </lineage>
</organism>
<proteinExistence type="predicted"/>
<name>A0ABQ7VTN4_SOLTU</name>
<comment type="caution">
    <text evidence="3">The sequence shown here is derived from an EMBL/GenBank/DDBJ whole genome shotgun (WGS) entry which is preliminary data.</text>
</comment>
<dbReference type="Pfam" id="PF03732">
    <property type="entry name" value="Retrotrans_gag"/>
    <property type="match status" value="1"/>
</dbReference>
<sequence length="661" mass="73772">MNPFQIRLVDPLGSSGLLPLAGFRYSGSASCTALIQLSTPQSVDVAGSVPTSISVSAELRKPGQGFAWGQKGSPDAGPAQGVGSGRDKTVCPFIAFALKLFMGSEMNEIKSMFESMTIEIANLTVRQTQWESQHEKAFGELKESLDEVRRFDRGKSVEGQDGSGEIFTPSGNPMAWVPPPAWRPTMPPYSPSEYPLGVNFMPQSSANIGQNSHSLPTGQAPVGIQGGYGATGPSMQTNHHHGGLTMTRMTKLEFPHFNVTNLRAWLCKVEKFFSLDEIDYSQRVRVVSIHFDDIAIEWHLAYIRSRNHLPLPSWEEYVYALMDRFGAEYADPMFKLKLVKQNGLVEDYQKEFDRIMTRLVLLPDYAISAFITGLKPEIGSLGGSSQNKGAFLGVSNRGVTNRKEYQAPKRDHSVSLHRSNTKRLSLAEMSEKRQKGLCFFCDEKFVPGHKCNATKQLYLLEVCDEEEPEEEPEPDVQEVLEVEAKGVEKCEISIHALNGIPGFHTLGWWGSTHNFIDEEIARQLELEVLIVRPQSINVADGATDKPLICERVGDLQLNFQKLTLAFMYQGQKVQLQGNKENTRIVNAKGLDKMTQNGGQLFMIRVFPTEDSTVKTTREIHLRIIALTEEFHLLFGDPKQLHPSISTFDHKILLQKDSNPVN</sequence>
<accession>A0ABQ7VTN4</accession>
<protein>
    <recommendedName>
        <fullName evidence="2">Retrotransposon gag domain-containing protein</fullName>
    </recommendedName>
</protein>
<evidence type="ECO:0000313" key="3">
    <source>
        <dbReference type="EMBL" id="KAH0771848.1"/>
    </source>
</evidence>
<dbReference type="EMBL" id="JAIVGD010000011">
    <property type="protein sequence ID" value="KAH0771848.1"/>
    <property type="molecule type" value="Genomic_DNA"/>
</dbReference>